<feature type="non-terminal residue" evidence="1">
    <location>
        <position position="69"/>
    </location>
</feature>
<organism evidence="1">
    <name type="scientific">marine metagenome</name>
    <dbReference type="NCBI Taxonomy" id="408172"/>
    <lineage>
        <taxon>unclassified sequences</taxon>
        <taxon>metagenomes</taxon>
        <taxon>ecological metagenomes</taxon>
    </lineage>
</organism>
<reference evidence="1" key="1">
    <citation type="submission" date="2018-05" db="EMBL/GenBank/DDBJ databases">
        <authorList>
            <person name="Lanie J.A."/>
            <person name="Ng W.-L."/>
            <person name="Kazmierczak K.M."/>
            <person name="Andrzejewski T.M."/>
            <person name="Davidsen T.M."/>
            <person name="Wayne K.J."/>
            <person name="Tettelin H."/>
            <person name="Glass J.I."/>
            <person name="Rusch D."/>
            <person name="Podicherti R."/>
            <person name="Tsui H.-C.T."/>
            <person name="Winkler M.E."/>
        </authorList>
    </citation>
    <scope>NUCLEOTIDE SEQUENCE</scope>
</reference>
<evidence type="ECO:0000313" key="1">
    <source>
        <dbReference type="EMBL" id="SVA93628.1"/>
    </source>
</evidence>
<sequence length="69" mass="7771">MFNRSLRHDRCQGRFFHETLNFLVKGNQRFPSWTALLNPANLLVMGAFNQVEGIVGDVDDVDQCDGVCG</sequence>
<proteinExistence type="predicted"/>
<gene>
    <name evidence="1" type="ORF">METZ01_LOCUS146482</name>
</gene>
<accession>A0A381ZWE7</accession>
<name>A0A381ZWE7_9ZZZZ</name>
<dbReference type="AlphaFoldDB" id="A0A381ZWE7"/>
<dbReference type="EMBL" id="UINC01022948">
    <property type="protein sequence ID" value="SVA93628.1"/>
    <property type="molecule type" value="Genomic_DNA"/>
</dbReference>
<protein>
    <submittedName>
        <fullName evidence="1">Uncharacterized protein</fullName>
    </submittedName>
</protein>